<feature type="transmembrane region" description="Helical" evidence="6">
    <location>
        <begin position="295"/>
        <end position="317"/>
    </location>
</feature>
<organism evidence="8 9">
    <name type="scientific">Paractinoplanes atraurantiacus</name>
    <dbReference type="NCBI Taxonomy" id="1036182"/>
    <lineage>
        <taxon>Bacteria</taxon>
        <taxon>Bacillati</taxon>
        <taxon>Actinomycetota</taxon>
        <taxon>Actinomycetes</taxon>
        <taxon>Micromonosporales</taxon>
        <taxon>Micromonosporaceae</taxon>
        <taxon>Paractinoplanes</taxon>
    </lineage>
</organism>
<evidence type="ECO:0000313" key="9">
    <source>
        <dbReference type="Proteomes" id="UP000219612"/>
    </source>
</evidence>
<dbReference type="Gene3D" id="1.20.1740.10">
    <property type="entry name" value="Amino acid/polyamine transporter I"/>
    <property type="match status" value="1"/>
</dbReference>
<accession>A0A285KPZ5</accession>
<keyword evidence="3 6" id="KW-1133">Transmembrane helix</keyword>
<dbReference type="Pfam" id="PF00324">
    <property type="entry name" value="AA_permease"/>
    <property type="match status" value="1"/>
</dbReference>
<dbReference type="InterPro" id="IPR050367">
    <property type="entry name" value="APC_superfamily"/>
</dbReference>
<feature type="region of interest" description="Disordered" evidence="5">
    <location>
        <begin position="479"/>
        <end position="501"/>
    </location>
</feature>
<dbReference type="PANTHER" id="PTHR42770">
    <property type="entry name" value="AMINO ACID TRANSPORTER-RELATED"/>
    <property type="match status" value="1"/>
</dbReference>
<name>A0A285KPZ5_9ACTN</name>
<evidence type="ECO:0000256" key="3">
    <source>
        <dbReference type="ARBA" id="ARBA00022989"/>
    </source>
</evidence>
<feature type="transmembrane region" description="Helical" evidence="6">
    <location>
        <begin position="161"/>
        <end position="181"/>
    </location>
</feature>
<evidence type="ECO:0000259" key="7">
    <source>
        <dbReference type="Pfam" id="PF00324"/>
    </source>
</evidence>
<evidence type="ECO:0000256" key="2">
    <source>
        <dbReference type="ARBA" id="ARBA00022692"/>
    </source>
</evidence>
<evidence type="ECO:0000256" key="1">
    <source>
        <dbReference type="ARBA" id="ARBA00004141"/>
    </source>
</evidence>
<dbReference type="InterPro" id="IPR004841">
    <property type="entry name" value="AA-permease/SLC12A_dom"/>
</dbReference>
<dbReference type="AlphaFoldDB" id="A0A285KPZ5"/>
<feature type="transmembrane region" description="Helical" evidence="6">
    <location>
        <begin position="338"/>
        <end position="360"/>
    </location>
</feature>
<feature type="transmembrane region" description="Helical" evidence="6">
    <location>
        <begin position="238"/>
        <end position="256"/>
    </location>
</feature>
<feature type="domain" description="Amino acid permease/ SLC12A" evidence="7">
    <location>
        <begin position="25"/>
        <end position="362"/>
    </location>
</feature>
<feature type="transmembrane region" description="Helical" evidence="6">
    <location>
        <begin position="51"/>
        <end position="72"/>
    </location>
</feature>
<feature type="transmembrane region" description="Helical" evidence="6">
    <location>
        <begin position="437"/>
        <end position="457"/>
    </location>
</feature>
<feature type="transmembrane region" description="Helical" evidence="6">
    <location>
        <begin position="201"/>
        <end position="217"/>
    </location>
</feature>
<evidence type="ECO:0000256" key="6">
    <source>
        <dbReference type="SAM" id="Phobius"/>
    </source>
</evidence>
<keyword evidence="4 6" id="KW-0472">Membrane</keyword>
<dbReference type="GO" id="GO:0016020">
    <property type="term" value="C:membrane"/>
    <property type="evidence" value="ECO:0007669"/>
    <property type="project" value="UniProtKB-SubCell"/>
</dbReference>
<dbReference type="PIRSF" id="PIRSF006060">
    <property type="entry name" value="AA_transporter"/>
    <property type="match status" value="1"/>
</dbReference>
<feature type="compositionally biased region" description="Basic and acidic residues" evidence="5">
    <location>
        <begin position="487"/>
        <end position="501"/>
    </location>
</feature>
<feature type="transmembrane region" description="Helical" evidence="6">
    <location>
        <begin position="405"/>
        <end position="425"/>
    </location>
</feature>
<keyword evidence="2 6" id="KW-0812">Transmembrane</keyword>
<feature type="transmembrane region" description="Helical" evidence="6">
    <location>
        <begin position="20"/>
        <end position="39"/>
    </location>
</feature>
<keyword evidence="9" id="KW-1185">Reference proteome</keyword>
<evidence type="ECO:0000256" key="5">
    <source>
        <dbReference type="SAM" id="MobiDB-lite"/>
    </source>
</evidence>
<proteinExistence type="predicted"/>
<dbReference type="Proteomes" id="UP000219612">
    <property type="component" value="Unassembled WGS sequence"/>
</dbReference>
<dbReference type="PANTHER" id="PTHR42770:SF16">
    <property type="entry name" value="AMINO ACID PERMEASE"/>
    <property type="match status" value="1"/>
</dbReference>
<feature type="transmembrane region" description="Helical" evidence="6">
    <location>
        <begin position="135"/>
        <end position="154"/>
    </location>
</feature>
<dbReference type="GO" id="GO:0055085">
    <property type="term" value="P:transmembrane transport"/>
    <property type="evidence" value="ECO:0007669"/>
    <property type="project" value="InterPro"/>
</dbReference>
<gene>
    <name evidence="8" type="ORF">SAMN05421748_15110</name>
</gene>
<sequence>MGTPEELPQTLAPGRIGAAAIAYFALAATAPIAVLIHVVPTSYAAGGGPLVPLGFLAAGAVLILFIAGYAAMGHRAPFGGAMYTYVAKGLGRPGGVGAAWLALTSYQVIQLGLYGLAGAAAAPLLRSWFDVGAQWWMVAAGCWLLVTVCGPVRVEVSSGLIALMVLVEGVVIVGFAAANVIDPAGGEVTVASIRPSEVDMPVLGLLLVVAVLAFAGFETSGAYAEEAIRPRRDPGRSAYLTVVVVAVLLAGASWSLSTAAGPGRIAELARARGPELLFDLAAARLAPWAVTLGRLMLLTGLVAAMLALHHTIARYLFALGRERVLPAGLSRTSPRTWAPRNASLTQSLIAGVALLAAYAIGISEVDLLGRRLIVAGGLGVLVLLIATSLAALLHLNRVPNGEGAWSRFVAPVLATVALGVIGYLALGDVRLLGTPSWIVPAAIGGVALLGVLHALLLRRLHPVIYAGIGQSGVPVVVTPPRLPQQRPHAEPGAHRPERVNR</sequence>
<comment type="subcellular location">
    <subcellularLocation>
        <location evidence="1">Membrane</location>
        <topology evidence="1">Multi-pass membrane protein</topology>
    </subcellularLocation>
</comment>
<reference evidence="8 9" key="1">
    <citation type="submission" date="2017-09" db="EMBL/GenBank/DDBJ databases">
        <authorList>
            <person name="Ehlers B."/>
            <person name="Leendertz F.H."/>
        </authorList>
    </citation>
    <scope>NUCLEOTIDE SEQUENCE [LARGE SCALE GENOMIC DNA]</scope>
    <source>
        <strain evidence="8 9">CGMCC 4.6857</strain>
    </source>
</reference>
<dbReference type="OrthoDB" id="137613at2"/>
<evidence type="ECO:0000313" key="8">
    <source>
        <dbReference type="EMBL" id="SNY74283.1"/>
    </source>
</evidence>
<feature type="transmembrane region" description="Helical" evidence="6">
    <location>
        <begin position="372"/>
        <end position="393"/>
    </location>
</feature>
<dbReference type="EMBL" id="OBDY01000051">
    <property type="protein sequence ID" value="SNY74283.1"/>
    <property type="molecule type" value="Genomic_DNA"/>
</dbReference>
<evidence type="ECO:0000256" key="4">
    <source>
        <dbReference type="ARBA" id="ARBA00023136"/>
    </source>
</evidence>
<dbReference type="RefSeq" id="WP_097329130.1">
    <property type="nucleotide sequence ID" value="NZ_OBDY01000051.1"/>
</dbReference>
<protein>
    <submittedName>
        <fullName evidence="8">Amino acid transporter</fullName>
    </submittedName>
</protein>